<evidence type="ECO:0000313" key="1">
    <source>
        <dbReference type="EMBL" id="QWC10318.1"/>
    </source>
</evidence>
<dbReference type="Proteomes" id="UP000676885">
    <property type="component" value="Chromosome"/>
</dbReference>
<dbReference type="RefSeq" id="WP_210231490.1">
    <property type="nucleotide sequence ID" value="NZ_CP076022.1"/>
</dbReference>
<keyword evidence="2" id="KW-1185">Reference proteome</keyword>
<protein>
    <submittedName>
        <fullName evidence="1">Uncharacterized protein</fullName>
    </submittedName>
</protein>
<gene>
    <name evidence="1" type="ORF">KKR91_01290</name>
</gene>
<dbReference type="KEGG" id="ajg:KKR91_01290"/>
<organism evidence="1 2">
    <name type="scientific">Arthrobacter jiangjiafuii</name>
    <dbReference type="NCBI Taxonomy" id="2817475"/>
    <lineage>
        <taxon>Bacteria</taxon>
        <taxon>Bacillati</taxon>
        <taxon>Actinomycetota</taxon>
        <taxon>Actinomycetes</taxon>
        <taxon>Micrococcales</taxon>
        <taxon>Micrococcaceae</taxon>
        <taxon>Arthrobacter</taxon>
    </lineage>
</organism>
<name>A0A975M5F2_9MICC</name>
<proteinExistence type="predicted"/>
<dbReference type="AlphaFoldDB" id="A0A975M5F2"/>
<dbReference type="EMBL" id="CP076022">
    <property type="protein sequence ID" value="QWC10318.1"/>
    <property type="molecule type" value="Genomic_DNA"/>
</dbReference>
<accession>A0A975M5F2</accession>
<sequence length="65" mass="7361">MSAIEFIHADIPDQHMDPDDDVCEGCDDEDCGACDGECCDSCVDADYEEDPDDQRDREYAYEDED</sequence>
<evidence type="ECO:0000313" key="2">
    <source>
        <dbReference type="Proteomes" id="UP000676885"/>
    </source>
</evidence>
<reference evidence="1 2" key="1">
    <citation type="submission" date="2021-05" db="EMBL/GenBank/DDBJ databases">
        <title>Novel species in genus Arthrobacter.</title>
        <authorList>
            <person name="Zhang G."/>
        </authorList>
    </citation>
    <scope>NUCLEOTIDE SEQUENCE [LARGE SCALE GENOMIC DNA]</scope>
    <source>
        <strain evidence="2">zg-ZUI227</strain>
    </source>
</reference>